<dbReference type="OrthoDB" id="9812140at2"/>
<dbReference type="PANTHER" id="PTHR42935">
    <property type="entry name" value="SLR0930 PROTEIN"/>
    <property type="match status" value="1"/>
</dbReference>
<dbReference type="InterPro" id="IPR027417">
    <property type="entry name" value="P-loop_NTPase"/>
</dbReference>
<sequence length="446" mass="50683">MTDFNSIINTLPGLTIYRNILKDPVVKAVIEHLHALTTRTGAIHPAHSYGGVYHLLAMTGNPCNGADAWQNHLLELILNDVNPFSQAAFAPGKNVNIFMPAIQWDLSILRNLYNTSALEIYNATVQALQSFLPDGESPALPVWTVPEPANQECSVLNNQRQQIKENLANTQEWDKLAEKLTHYYATFGCGVFNRYTAFRWQNGALQGICKPDTIKLGDLIGYVDIREQIIANTLQFLNNYPANNLLLYGDRGTGKSSTVKALLNEYWSRGLRMVEVPKKQLAEYQYIIQKLRHTKHRFILFVDDLSFEENETEFKDLKALLEGGIEDKPDNVLIYATSNRRHLVKETFADRTKNDAGREIHTMDSVQEKLSLADRFGITVIFPTPDQETFLKIAVGLAEQRQLPLPQQELRQRALQWSIWHNGRSPRSARQFVDHLEGQLAMEKLA</sequence>
<dbReference type="AlphaFoldDB" id="R4KJ96"/>
<feature type="domain" description="AAA+ ATPase" evidence="1">
    <location>
        <begin position="241"/>
        <end position="358"/>
    </location>
</feature>
<dbReference type="Gene3D" id="3.40.50.300">
    <property type="entry name" value="P-loop containing nucleotide triphosphate hydrolases"/>
    <property type="match status" value="1"/>
</dbReference>
<reference evidence="2 3" key="1">
    <citation type="submission" date="2012-01" db="EMBL/GenBank/DDBJ databases">
        <title>Complete sequence of Desulfotomaculum gibsoniae DSM 7213.</title>
        <authorList>
            <consortium name="US DOE Joint Genome Institute"/>
            <person name="Lucas S."/>
            <person name="Han J."/>
            <person name="Lapidus A."/>
            <person name="Cheng J.-F."/>
            <person name="Goodwin L."/>
            <person name="Pitluck S."/>
            <person name="Peters L."/>
            <person name="Ovchinnikova G."/>
            <person name="Teshima H."/>
            <person name="Detter J.C."/>
            <person name="Han C."/>
            <person name="Tapia R."/>
            <person name="Land M."/>
            <person name="Hauser L."/>
            <person name="Kyrpides N."/>
            <person name="Ivanova N."/>
            <person name="Pagani I."/>
            <person name="Parshina S."/>
            <person name="Plugge C."/>
            <person name="Muyzer G."/>
            <person name="Kuever J."/>
            <person name="Ivanova A."/>
            <person name="Nazina T."/>
            <person name="Klenk H.-P."/>
            <person name="Brambilla E."/>
            <person name="Spring S."/>
            <person name="Stams A.F."/>
            <person name="Woyke T."/>
        </authorList>
    </citation>
    <scope>NUCLEOTIDE SEQUENCE [LARGE SCALE GENOMIC DNA]</scope>
    <source>
        <strain evidence="2 3">DSM 7213</strain>
    </source>
</reference>
<gene>
    <name evidence="2" type="ORF">Desgi_3349</name>
</gene>
<dbReference type="CDD" id="cd00009">
    <property type="entry name" value="AAA"/>
    <property type="match status" value="1"/>
</dbReference>
<dbReference type="KEGG" id="dgi:Desgi_3349"/>
<dbReference type="eggNOG" id="COG2607">
    <property type="taxonomic scope" value="Bacteria"/>
</dbReference>
<evidence type="ECO:0000313" key="2">
    <source>
        <dbReference type="EMBL" id="AGL02694.1"/>
    </source>
</evidence>
<proteinExistence type="predicted"/>
<name>R4KJ96_9FIRM</name>
<dbReference type="STRING" id="767817.Desgi_3349"/>
<protein>
    <submittedName>
        <fullName evidence="2">Putative ATPase (AAA+ superfamily)</fullName>
    </submittedName>
</protein>
<dbReference type="InterPro" id="IPR003593">
    <property type="entry name" value="AAA+_ATPase"/>
</dbReference>
<dbReference type="SUPFAM" id="SSF52540">
    <property type="entry name" value="P-loop containing nucleoside triphosphate hydrolases"/>
    <property type="match status" value="1"/>
</dbReference>
<dbReference type="SMART" id="SM00382">
    <property type="entry name" value="AAA"/>
    <property type="match status" value="1"/>
</dbReference>
<organism evidence="2 3">
    <name type="scientific">Desulfoscipio gibsoniae DSM 7213</name>
    <dbReference type="NCBI Taxonomy" id="767817"/>
    <lineage>
        <taxon>Bacteria</taxon>
        <taxon>Bacillati</taxon>
        <taxon>Bacillota</taxon>
        <taxon>Clostridia</taxon>
        <taxon>Eubacteriales</taxon>
        <taxon>Desulfallaceae</taxon>
        <taxon>Desulfoscipio</taxon>
    </lineage>
</organism>
<keyword evidence="3" id="KW-1185">Reference proteome</keyword>
<dbReference type="Proteomes" id="UP000013520">
    <property type="component" value="Chromosome"/>
</dbReference>
<dbReference type="RefSeq" id="WP_006523355.1">
    <property type="nucleotide sequence ID" value="NC_021184.1"/>
</dbReference>
<dbReference type="EMBL" id="CP003273">
    <property type="protein sequence ID" value="AGL02694.1"/>
    <property type="molecule type" value="Genomic_DNA"/>
</dbReference>
<dbReference type="InterPro" id="IPR008533">
    <property type="entry name" value="DUF815"/>
</dbReference>
<evidence type="ECO:0000313" key="3">
    <source>
        <dbReference type="Proteomes" id="UP000013520"/>
    </source>
</evidence>
<accession>R4KJ96</accession>
<dbReference type="HOGENOM" id="CLU_039512_1_1_9"/>
<evidence type="ECO:0000259" key="1">
    <source>
        <dbReference type="SMART" id="SM00382"/>
    </source>
</evidence>
<dbReference type="PANTHER" id="PTHR42935:SF1">
    <property type="entry name" value="SLR0930 PROTEIN"/>
    <property type="match status" value="1"/>
</dbReference>
<dbReference type="Pfam" id="PF05673">
    <property type="entry name" value="DUF815"/>
    <property type="match status" value="1"/>
</dbReference>